<dbReference type="EMBL" id="NVVJ01000043">
    <property type="protein sequence ID" value="PCJ23191.1"/>
    <property type="molecule type" value="Genomic_DNA"/>
</dbReference>
<dbReference type="AlphaFoldDB" id="A0A2A5AVS3"/>
<evidence type="ECO:0000313" key="2">
    <source>
        <dbReference type="EMBL" id="PCJ23191.1"/>
    </source>
</evidence>
<feature type="domain" description="CinA C-terminal" evidence="1">
    <location>
        <begin position="12"/>
        <end position="163"/>
    </location>
</feature>
<proteinExistence type="predicted"/>
<dbReference type="NCBIfam" id="TIGR00199">
    <property type="entry name" value="PncC_domain"/>
    <property type="match status" value="1"/>
</dbReference>
<comment type="caution">
    <text evidence="2">The sequence shown here is derived from an EMBL/GenBank/DDBJ whole genome shotgun (WGS) entry which is preliminary data.</text>
</comment>
<accession>A0A2A5AVS3</accession>
<sequence length="166" mass="17462">MSDTLSRKIPELVSQLADKLLRNKLIISTAESCTGGWISQSLTAVAGSSKWFDSGFVTYSNAAKQRLLNVPESIFSTDGVGAVSKEAVIAMADGAINNSSANVSVAVSGVAGPDGGTLDKPVGIVWIAWQWQDKNMAKCFRFSGDREAVRLATVIAALEGVLALLD</sequence>
<protein>
    <submittedName>
        <fullName evidence="2">Damage-inducible protein CinA</fullName>
    </submittedName>
</protein>
<name>A0A2A5AVS3_9GAMM</name>
<evidence type="ECO:0000259" key="1">
    <source>
        <dbReference type="Pfam" id="PF02464"/>
    </source>
</evidence>
<dbReference type="Gene3D" id="3.90.950.20">
    <property type="entry name" value="CinA-like"/>
    <property type="match status" value="1"/>
</dbReference>
<dbReference type="SUPFAM" id="SSF142433">
    <property type="entry name" value="CinA-like"/>
    <property type="match status" value="1"/>
</dbReference>
<evidence type="ECO:0000313" key="3">
    <source>
        <dbReference type="Proteomes" id="UP000218327"/>
    </source>
</evidence>
<dbReference type="InterPro" id="IPR008136">
    <property type="entry name" value="CinA_C"/>
</dbReference>
<dbReference type="Pfam" id="PF02464">
    <property type="entry name" value="CinA"/>
    <property type="match status" value="1"/>
</dbReference>
<organism evidence="2 3">
    <name type="scientific">SAR86 cluster bacterium</name>
    <dbReference type="NCBI Taxonomy" id="2030880"/>
    <lineage>
        <taxon>Bacteria</taxon>
        <taxon>Pseudomonadati</taxon>
        <taxon>Pseudomonadota</taxon>
        <taxon>Gammaproteobacteria</taxon>
        <taxon>SAR86 cluster</taxon>
    </lineage>
</organism>
<dbReference type="InterPro" id="IPR036653">
    <property type="entry name" value="CinA-like_C"/>
</dbReference>
<dbReference type="Proteomes" id="UP000218327">
    <property type="component" value="Unassembled WGS sequence"/>
</dbReference>
<gene>
    <name evidence="2" type="ORF">COA96_12505</name>
</gene>
<reference evidence="3" key="1">
    <citation type="submission" date="2017-08" db="EMBL/GenBank/DDBJ databases">
        <title>A dynamic microbial community with high functional redundancy inhabits the cold, oxic subseafloor aquifer.</title>
        <authorList>
            <person name="Tully B.J."/>
            <person name="Wheat C.G."/>
            <person name="Glazer B.T."/>
            <person name="Huber J.A."/>
        </authorList>
    </citation>
    <scope>NUCLEOTIDE SEQUENCE [LARGE SCALE GENOMIC DNA]</scope>
</reference>